<keyword evidence="3" id="KW-0808">Transferase</keyword>
<accession>A0AAU9PE00</accession>
<comment type="caution">
    <text evidence="6">The sequence shown here is derived from an EMBL/GenBank/DDBJ whole genome shotgun (WGS) entry which is preliminary data.</text>
</comment>
<organism evidence="6 7">
    <name type="scientific">Lactuca virosa</name>
    <dbReference type="NCBI Taxonomy" id="75947"/>
    <lineage>
        <taxon>Eukaryota</taxon>
        <taxon>Viridiplantae</taxon>
        <taxon>Streptophyta</taxon>
        <taxon>Embryophyta</taxon>
        <taxon>Tracheophyta</taxon>
        <taxon>Spermatophyta</taxon>
        <taxon>Magnoliopsida</taxon>
        <taxon>eudicotyledons</taxon>
        <taxon>Gunneridae</taxon>
        <taxon>Pentapetalae</taxon>
        <taxon>asterids</taxon>
        <taxon>campanulids</taxon>
        <taxon>Asterales</taxon>
        <taxon>Asteraceae</taxon>
        <taxon>Cichorioideae</taxon>
        <taxon>Cichorieae</taxon>
        <taxon>Lactucinae</taxon>
        <taxon>Lactuca</taxon>
    </lineage>
</organism>
<keyword evidence="5" id="KW-0460">Magnesium</keyword>
<evidence type="ECO:0000256" key="4">
    <source>
        <dbReference type="ARBA" id="ARBA00022723"/>
    </source>
</evidence>
<evidence type="ECO:0000256" key="3">
    <source>
        <dbReference type="ARBA" id="ARBA00022679"/>
    </source>
</evidence>
<dbReference type="InterPro" id="IPR005299">
    <property type="entry name" value="MeTrfase_7"/>
</dbReference>
<protein>
    <submittedName>
        <fullName evidence="6">Uncharacterized protein</fullName>
    </submittedName>
</protein>
<keyword evidence="4" id="KW-0479">Metal-binding</keyword>
<keyword evidence="2" id="KW-0489">Methyltransferase</keyword>
<dbReference type="PANTHER" id="PTHR31009">
    <property type="entry name" value="S-ADENOSYL-L-METHIONINE:CARBOXYL METHYLTRANSFERASE FAMILY PROTEIN"/>
    <property type="match status" value="1"/>
</dbReference>
<evidence type="ECO:0000313" key="6">
    <source>
        <dbReference type="EMBL" id="CAH1448138.1"/>
    </source>
</evidence>
<keyword evidence="7" id="KW-1185">Reference proteome</keyword>
<name>A0AAU9PE00_9ASTR</name>
<dbReference type="GO" id="GO:0008168">
    <property type="term" value="F:methyltransferase activity"/>
    <property type="evidence" value="ECO:0007669"/>
    <property type="project" value="UniProtKB-KW"/>
</dbReference>
<dbReference type="InterPro" id="IPR029063">
    <property type="entry name" value="SAM-dependent_MTases_sf"/>
</dbReference>
<reference evidence="6 7" key="1">
    <citation type="submission" date="2022-01" db="EMBL/GenBank/DDBJ databases">
        <authorList>
            <person name="Xiong W."/>
            <person name="Schranz E."/>
        </authorList>
    </citation>
    <scope>NUCLEOTIDE SEQUENCE [LARGE SCALE GENOMIC DNA]</scope>
</reference>
<dbReference type="Pfam" id="PF03492">
    <property type="entry name" value="Methyltransf_7"/>
    <property type="match status" value="1"/>
</dbReference>
<dbReference type="Gene3D" id="3.40.50.150">
    <property type="entry name" value="Vaccinia Virus protein VP39"/>
    <property type="match status" value="2"/>
</dbReference>
<gene>
    <name evidence="6" type="ORF">LVIROSA_LOCUS33699</name>
</gene>
<evidence type="ECO:0000313" key="7">
    <source>
        <dbReference type="Proteomes" id="UP001157418"/>
    </source>
</evidence>
<dbReference type="AlphaFoldDB" id="A0AAU9PE00"/>
<dbReference type="GO" id="GO:0046872">
    <property type="term" value="F:metal ion binding"/>
    <property type="evidence" value="ECO:0007669"/>
    <property type="project" value="UniProtKB-KW"/>
</dbReference>
<dbReference type="Gene3D" id="1.10.1200.270">
    <property type="entry name" value="Methyltransferase, alpha-helical capping domain"/>
    <property type="match status" value="1"/>
</dbReference>
<sequence>MVMEVENTLHMKVGDGESSYASNSFLQEIAVRKTLHVLKHTIKGMVNFERAFSKVFVLADLGCGTGTNTLLLASMFRANLKKEKGENFGSCFVSAIPGSFYGRLFPDESLHLVHSSYSVHWLSQVPEGIENNKTNIYMAKTSPPNVFEAYGKQFHTDFIKFLELRAKEVVRGGCMVLTFLGRSSADPTTDDGCRHLKLLSQSLLDMVKEGLVEESYINSFNVPYYTPCEDEVRKAIHKEGSFFLDTFNAFQGNWDPYDTDYTNMVDLNEQISHIHGKNCAKVVRAVSEPMLTSHFGNSINIDVLFQKFQMRVAEDLAKKKTRYFNIVISLTRN</sequence>
<dbReference type="SUPFAM" id="SSF53335">
    <property type="entry name" value="S-adenosyl-L-methionine-dependent methyltransferases"/>
    <property type="match status" value="1"/>
</dbReference>
<proteinExistence type="inferred from homology"/>
<evidence type="ECO:0000256" key="5">
    <source>
        <dbReference type="ARBA" id="ARBA00022842"/>
    </source>
</evidence>
<dbReference type="GO" id="GO:0032259">
    <property type="term" value="P:methylation"/>
    <property type="evidence" value="ECO:0007669"/>
    <property type="project" value="UniProtKB-KW"/>
</dbReference>
<evidence type="ECO:0000256" key="1">
    <source>
        <dbReference type="ARBA" id="ARBA00007967"/>
    </source>
</evidence>
<evidence type="ECO:0000256" key="2">
    <source>
        <dbReference type="ARBA" id="ARBA00022603"/>
    </source>
</evidence>
<comment type="similarity">
    <text evidence="1">Belongs to the methyltransferase superfamily. Type-7 methyltransferase family.</text>
</comment>
<dbReference type="EMBL" id="CAKMRJ010005634">
    <property type="protein sequence ID" value="CAH1448138.1"/>
    <property type="molecule type" value="Genomic_DNA"/>
</dbReference>
<dbReference type="Proteomes" id="UP001157418">
    <property type="component" value="Unassembled WGS sequence"/>
</dbReference>
<dbReference type="InterPro" id="IPR042086">
    <property type="entry name" value="MeTrfase_capping"/>
</dbReference>